<dbReference type="Proteomes" id="UP000011158">
    <property type="component" value="Segment"/>
</dbReference>
<evidence type="ECO:0000313" key="1">
    <source>
        <dbReference type="EMBL" id="AGC34932.1"/>
    </source>
</evidence>
<name>L7THZ4_9CAUD</name>
<proteinExistence type="predicted"/>
<evidence type="ECO:0000313" key="2">
    <source>
        <dbReference type="Proteomes" id="UP000011158"/>
    </source>
</evidence>
<reference evidence="1 2" key="1">
    <citation type="journal article" date="2013" name="Arch. Virol.">
        <title>Genomic analysis of bacteriophage PBECO4 infecting Escherichia coli O157:H7.</title>
        <authorList>
            <person name="Kim M.S."/>
            <person name="Hong S.S."/>
            <person name="Park K."/>
            <person name="Myung H."/>
        </authorList>
    </citation>
    <scope>NUCLEOTIDE SEQUENCE [LARGE SCALE GENOMIC DNA]</scope>
</reference>
<dbReference type="GeneID" id="24642985"/>
<keyword evidence="2" id="KW-1185">Reference proteome</keyword>
<dbReference type="RefSeq" id="YP_009150566.1">
    <property type="nucleotide sequence ID" value="NC_027364.1"/>
</dbReference>
<accession>L7THZ4</accession>
<organism evidence="1 2">
    <name type="scientific">Escherichia phage PBECO4</name>
    <dbReference type="NCBI Taxonomy" id="1273738"/>
    <lineage>
        <taxon>Viruses</taxon>
        <taxon>Duplodnaviria</taxon>
        <taxon>Heunggongvirae</taxon>
        <taxon>Uroviricota</taxon>
        <taxon>Caudoviricetes</taxon>
        <taxon>Asteriusvirus</taxon>
        <taxon>Asteriusvirus PBECO4</taxon>
    </lineage>
</organism>
<dbReference type="KEGG" id="vg:24642985"/>
<dbReference type="EMBL" id="KC295538">
    <property type="protein sequence ID" value="AGC34932.1"/>
    <property type="molecule type" value="Genomic_DNA"/>
</dbReference>
<sequence>MKMENLSSILVQDDFGNPGSAIIVRGNKATFVIAGGPVQRSIKNNAVTINNVRYRLDKELIHKL</sequence>
<protein>
    <submittedName>
        <fullName evidence="1">Uncharacterized protein</fullName>
    </submittedName>
</protein>